<dbReference type="EMBL" id="KI546046">
    <property type="protein sequence ID" value="EST47158.1"/>
    <property type="molecule type" value="Genomic_DNA"/>
</dbReference>
<keyword evidence="8" id="KW-0132">Cell division</keyword>
<feature type="transmembrane region" description="Helical" evidence="7">
    <location>
        <begin position="274"/>
        <end position="301"/>
    </location>
</feature>
<evidence type="ECO:0000313" key="10">
    <source>
        <dbReference type="Proteomes" id="UP000018208"/>
    </source>
</evidence>
<dbReference type="InterPro" id="IPR005045">
    <property type="entry name" value="CDC50/LEM3_fam"/>
</dbReference>
<evidence type="ECO:0000256" key="2">
    <source>
        <dbReference type="ARBA" id="ARBA00009457"/>
    </source>
</evidence>
<feature type="transmembrane region" description="Helical" evidence="7">
    <location>
        <begin position="23"/>
        <end position="51"/>
    </location>
</feature>
<keyword evidence="3 7" id="KW-0812">Transmembrane</keyword>
<gene>
    <name evidence="8" type="ORF">SS50377_12669</name>
    <name evidence="9" type="ORF">SS50377_23290</name>
</gene>
<evidence type="ECO:0000256" key="3">
    <source>
        <dbReference type="ARBA" id="ARBA00022692"/>
    </source>
</evidence>
<dbReference type="GO" id="GO:0005794">
    <property type="term" value="C:Golgi apparatus"/>
    <property type="evidence" value="ECO:0007669"/>
    <property type="project" value="TreeGrafter"/>
</dbReference>
<dbReference type="GO" id="GO:0051301">
    <property type="term" value="P:cell division"/>
    <property type="evidence" value="ECO:0007669"/>
    <property type="project" value="UniProtKB-KW"/>
</dbReference>
<reference evidence="8 9" key="1">
    <citation type="journal article" date="2014" name="PLoS Genet.">
        <title>The Genome of Spironucleus salmonicida Highlights a Fish Pathogen Adapted to Fluctuating Environments.</title>
        <authorList>
            <person name="Xu F."/>
            <person name="Jerlstrom-Hultqvist J."/>
            <person name="Einarsson E."/>
            <person name="Astvaldsson A."/>
            <person name="Svard S.G."/>
            <person name="Andersson J.O."/>
        </authorList>
    </citation>
    <scope>NUCLEOTIDE SEQUENCE</scope>
    <source>
        <strain evidence="9">ATCC 50377</strain>
    </source>
</reference>
<comment type="subcellular location">
    <subcellularLocation>
        <location evidence="1">Membrane</location>
        <topology evidence="1">Multi-pass membrane protein</topology>
    </subcellularLocation>
</comment>
<evidence type="ECO:0000256" key="4">
    <source>
        <dbReference type="ARBA" id="ARBA00022989"/>
    </source>
</evidence>
<accession>V6LSF7</accession>
<dbReference type="PANTHER" id="PTHR10926:SF0">
    <property type="entry name" value="CDC50, ISOFORM A"/>
    <property type="match status" value="1"/>
</dbReference>
<reference evidence="9" key="2">
    <citation type="submission" date="2020-12" db="EMBL/GenBank/DDBJ databases">
        <title>New Spironucleus salmonicida genome in near-complete chromosomes.</title>
        <authorList>
            <person name="Xu F."/>
            <person name="Kurt Z."/>
            <person name="Jimenez-Gonzalez A."/>
            <person name="Astvaldsson A."/>
            <person name="Andersson J.O."/>
            <person name="Svard S.G."/>
        </authorList>
    </citation>
    <scope>NUCLEOTIDE SEQUENCE</scope>
    <source>
        <strain evidence="9">ATCC 50377</strain>
    </source>
</reference>
<dbReference type="GO" id="GO:0005886">
    <property type="term" value="C:plasma membrane"/>
    <property type="evidence" value="ECO:0007669"/>
    <property type="project" value="TreeGrafter"/>
</dbReference>
<keyword evidence="10" id="KW-1185">Reference proteome</keyword>
<dbReference type="AlphaFoldDB" id="V6LSF7"/>
<proteinExistence type="inferred from homology"/>
<dbReference type="PIRSF" id="PIRSF015840">
    <property type="entry name" value="DUF284_TM_euk"/>
    <property type="match status" value="1"/>
</dbReference>
<sequence>MGIMAFDTKFSGMRFFQQNLQHAVPFVHSGVLIVTFSIISAFLLGLGSFLLTESNTILYEELLHQNSPTQKQQHLNLENLDPNKPLYIYYKVNDFHQCVRSYVLGYSWSQITHETSISDLKLNYNCLTAQSQADIVDYPCGIQYRTINKDSYSLKKSDGTTIDIQRTNITLPSDRETNLYFGPAFKSFDFQSQLNVAGITWEDVANWMRPSTFTNAIKLYGVITPAILQTLRDEQIIFYSIGEHKDSREVFSEQRSIIFSQIGIMAGKKETLQLSYYCWFVGFVTGVFSIVFSIILGMCGARGRKYKEIRSKYSLKI</sequence>
<evidence type="ECO:0000256" key="7">
    <source>
        <dbReference type="SAM" id="Phobius"/>
    </source>
</evidence>
<keyword evidence="5 6" id="KW-0472">Membrane</keyword>
<comment type="similarity">
    <text evidence="2 6">Belongs to the CDC50/LEM3 family.</text>
</comment>
<evidence type="ECO:0000256" key="1">
    <source>
        <dbReference type="ARBA" id="ARBA00004141"/>
    </source>
</evidence>
<keyword evidence="8" id="KW-0131">Cell cycle</keyword>
<evidence type="ECO:0000256" key="6">
    <source>
        <dbReference type="PIRNR" id="PIRNR015840"/>
    </source>
</evidence>
<evidence type="ECO:0000256" key="5">
    <source>
        <dbReference type="ARBA" id="ARBA00023136"/>
    </source>
</evidence>
<dbReference type="PANTHER" id="PTHR10926">
    <property type="entry name" value="CELL CYCLE CONTROL PROTEIN 50"/>
    <property type="match status" value="1"/>
</dbReference>
<dbReference type="GO" id="GO:0005783">
    <property type="term" value="C:endoplasmic reticulum"/>
    <property type="evidence" value="ECO:0007669"/>
    <property type="project" value="TreeGrafter"/>
</dbReference>
<keyword evidence="4 7" id="KW-1133">Transmembrane helix</keyword>
<organism evidence="8">
    <name type="scientific">Spironucleus salmonicida</name>
    <dbReference type="NCBI Taxonomy" id="348837"/>
    <lineage>
        <taxon>Eukaryota</taxon>
        <taxon>Metamonada</taxon>
        <taxon>Diplomonadida</taxon>
        <taxon>Hexamitidae</taxon>
        <taxon>Hexamitinae</taxon>
        <taxon>Spironucleus</taxon>
    </lineage>
</organism>
<protein>
    <submittedName>
        <fullName evidence="8">Cell division protein 50</fullName>
    </submittedName>
</protein>
<name>V6LSF7_9EUKA</name>
<dbReference type="OrthoDB" id="340608at2759"/>
<dbReference type="EMBL" id="AUWU02000003">
    <property type="protein sequence ID" value="KAH0575650.1"/>
    <property type="molecule type" value="Genomic_DNA"/>
</dbReference>
<evidence type="ECO:0000313" key="9">
    <source>
        <dbReference type="EMBL" id="KAH0575650.1"/>
    </source>
</evidence>
<dbReference type="Pfam" id="PF03381">
    <property type="entry name" value="CDC50"/>
    <property type="match status" value="1"/>
</dbReference>
<dbReference type="Proteomes" id="UP000018208">
    <property type="component" value="Unassembled WGS sequence"/>
</dbReference>
<dbReference type="VEuPathDB" id="GiardiaDB:SS50377_23290"/>
<evidence type="ECO:0000313" key="8">
    <source>
        <dbReference type="EMBL" id="EST47158.1"/>
    </source>
</evidence>